<accession>A0A2G5EHU1</accession>
<evidence type="ECO:0000256" key="1">
    <source>
        <dbReference type="ARBA" id="ARBA00009995"/>
    </source>
</evidence>
<keyword evidence="3" id="KW-0328">Glycosyltransferase</keyword>
<dbReference type="OrthoDB" id="550202at2759"/>
<dbReference type="AlphaFoldDB" id="A0A2G5EHU1"/>
<evidence type="ECO:0000256" key="3">
    <source>
        <dbReference type="RuleBase" id="RU003718"/>
    </source>
</evidence>
<keyword evidence="2 3" id="KW-0808">Transferase</keyword>
<name>A0A2G5EHU1_AQUCA</name>
<protein>
    <recommendedName>
        <fullName evidence="4">Glycosyltransferase</fullName>
        <ecNumber evidence="4">2.4.1.-</ecNumber>
    </recommendedName>
</protein>
<evidence type="ECO:0000313" key="6">
    <source>
        <dbReference type="Proteomes" id="UP000230069"/>
    </source>
</evidence>
<gene>
    <name evidence="5" type="ORF">AQUCO_00800220v1</name>
</gene>
<dbReference type="Proteomes" id="UP000230069">
    <property type="component" value="Unassembled WGS sequence"/>
</dbReference>
<dbReference type="CDD" id="cd03784">
    <property type="entry name" value="GT1_Gtf-like"/>
    <property type="match status" value="1"/>
</dbReference>
<dbReference type="PANTHER" id="PTHR11926:SF1412">
    <property type="entry name" value="UDP-GLYCOSYLTRANSFERASE 83A1-LIKE"/>
    <property type="match status" value="1"/>
</dbReference>
<dbReference type="InterPro" id="IPR002213">
    <property type="entry name" value="UDP_glucos_trans"/>
</dbReference>
<evidence type="ECO:0000256" key="2">
    <source>
        <dbReference type="ARBA" id="ARBA00022679"/>
    </source>
</evidence>
<organism evidence="5 6">
    <name type="scientific">Aquilegia coerulea</name>
    <name type="common">Rocky mountain columbine</name>
    <dbReference type="NCBI Taxonomy" id="218851"/>
    <lineage>
        <taxon>Eukaryota</taxon>
        <taxon>Viridiplantae</taxon>
        <taxon>Streptophyta</taxon>
        <taxon>Embryophyta</taxon>
        <taxon>Tracheophyta</taxon>
        <taxon>Spermatophyta</taxon>
        <taxon>Magnoliopsida</taxon>
        <taxon>Ranunculales</taxon>
        <taxon>Ranunculaceae</taxon>
        <taxon>Thalictroideae</taxon>
        <taxon>Aquilegia</taxon>
    </lineage>
</organism>
<dbReference type="InterPro" id="IPR035595">
    <property type="entry name" value="UDP_glycos_trans_CS"/>
</dbReference>
<dbReference type="GO" id="GO:0080043">
    <property type="term" value="F:quercetin 3-O-glucosyltransferase activity"/>
    <property type="evidence" value="ECO:0007669"/>
    <property type="project" value="TreeGrafter"/>
</dbReference>
<feature type="non-terminal residue" evidence="5">
    <location>
        <position position="1"/>
    </location>
</feature>
<dbReference type="Gene3D" id="3.40.50.2000">
    <property type="entry name" value="Glycogen Phosphorylase B"/>
    <property type="match status" value="2"/>
</dbReference>
<dbReference type="EMBL" id="KZ305025">
    <property type="protein sequence ID" value="PIA55328.1"/>
    <property type="molecule type" value="Genomic_DNA"/>
</dbReference>
<dbReference type="SUPFAM" id="SSF53756">
    <property type="entry name" value="UDP-Glycosyltransferase/glycogen phosphorylase"/>
    <property type="match status" value="1"/>
</dbReference>
<dbReference type="Pfam" id="PF00201">
    <property type="entry name" value="UDPGT"/>
    <property type="match status" value="1"/>
</dbReference>
<dbReference type="PANTHER" id="PTHR11926">
    <property type="entry name" value="GLUCOSYL/GLUCURONOSYL TRANSFERASES"/>
    <property type="match status" value="1"/>
</dbReference>
<sequence length="462" mass="51625">SNLSVHISGMGKLPHILVMPFPAQGHVMPLMEFSNQLINHGLKVTFVNMESIHSKVASTLEDIHPKEDKEDSRIHLVSIPDMDQVPGKFVEYVAETMSFHLEELIKKFNESDDEKIDYIIADAFVGNLLEVAKKFGINRVAFCPASLGYLALMLHFSKLIEVGDIDEKGNPLKDEDIKLPLGMPAKSTIDLLWGFWDDPNMQKAMLSFIFNAHKAAKAAKWILCNSSYELERASHDLIPNILTVGPLLVRERLGHPKGQLIAEDSTCLAWLDNQPAQSVIYAAFGSTTVLNHDQITELVHGFELVSGPLLWVVRPGLTDEVSTPYLDGFKDRMAQRGKIVDWAPQYKVLAHPSIACFITHCGWNSTMEGVSNGVPLLCWPYVADQVHNENYICDTLMVGLRFKKDENGIITRSEIQTKVQELLGDEGIRSRANKLKDVVKTSTSEGGSSSKNIEYFTNRIKL</sequence>
<comment type="similarity">
    <text evidence="1 3">Belongs to the UDP-glycosyltransferase family.</text>
</comment>
<evidence type="ECO:0000256" key="4">
    <source>
        <dbReference type="RuleBase" id="RU362057"/>
    </source>
</evidence>
<dbReference type="GO" id="GO:0080044">
    <property type="term" value="F:quercetin 7-O-glucosyltransferase activity"/>
    <property type="evidence" value="ECO:0007669"/>
    <property type="project" value="TreeGrafter"/>
</dbReference>
<dbReference type="EC" id="2.4.1.-" evidence="4"/>
<proteinExistence type="inferred from homology"/>
<keyword evidence="6" id="KW-1185">Reference proteome</keyword>
<dbReference type="FunFam" id="3.40.50.2000:FF:000108">
    <property type="entry name" value="UDP-glycosyltransferase 83A1"/>
    <property type="match status" value="1"/>
</dbReference>
<evidence type="ECO:0000313" key="5">
    <source>
        <dbReference type="EMBL" id="PIA55328.1"/>
    </source>
</evidence>
<dbReference type="InParanoid" id="A0A2G5EHU1"/>
<dbReference type="PROSITE" id="PS00375">
    <property type="entry name" value="UDPGT"/>
    <property type="match status" value="1"/>
</dbReference>
<reference evidence="5 6" key="1">
    <citation type="submission" date="2017-09" db="EMBL/GenBank/DDBJ databases">
        <title>WGS assembly of Aquilegia coerulea Goldsmith.</title>
        <authorList>
            <person name="Hodges S."/>
            <person name="Kramer E."/>
            <person name="Nordborg M."/>
            <person name="Tomkins J."/>
            <person name="Borevitz J."/>
            <person name="Derieg N."/>
            <person name="Yan J."/>
            <person name="Mihaltcheva S."/>
            <person name="Hayes R.D."/>
            <person name="Rokhsar D."/>
        </authorList>
    </citation>
    <scope>NUCLEOTIDE SEQUENCE [LARGE SCALE GENOMIC DNA]</scope>
    <source>
        <strain evidence="6">cv. Goldsmith</strain>
    </source>
</reference>
<dbReference type="FunFam" id="3.40.50.2000:FF:000061">
    <property type="entry name" value="UDP-glycosyltransferase 83A1"/>
    <property type="match status" value="1"/>
</dbReference>